<gene>
    <name evidence="2" type="ORF">HPB51_000348</name>
</gene>
<feature type="compositionally biased region" description="Basic and acidic residues" evidence="1">
    <location>
        <begin position="67"/>
        <end position="86"/>
    </location>
</feature>
<sequence>MSTDMKSESERLKEARFRRRNEKKRRKRAEETEEERAARLEKRRQYEAARRVHPIDSSLSCSPPRARAADRRRNETRRMQRAAETEIERARRIEQRRLADAARRAARLAADKTQLVDVKARRVKGHVMRLPESSGATCKFRTDFTGNPSEFVSDVCKILRHMRDSRFCDPKNKCYVLLLDWVLAEVQRVNKSYQAEYQDPMKLFEDLMILVKSTANKVSLPASRYDMLTVNINEHLDPNSYFGHWFETALRDASFPSDDEKELRLRCRRFIVELCKHRGTMQADATAFRKHSVLAKDFSPFCRAGTEANTRANYGIGIAVPLCGSPVRSRNAVEELPARKMVQQCTNRTDSFWQEVSSYKDAHGENPFTELAMTVLSLPFSNAVNSA</sequence>
<evidence type="ECO:0000313" key="2">
    <source>
        <dbReference type="EMBL" id="KAH8029430.1"/>
    </source>
</evidence>
<dbReference type="Proteomes" id="UP000821866">
    <property type="component" value="Chromosome 3"/>
</dbReference>
<dbReference type="AlphaFoldDB" id="A0A9J6E4Z1"/>
<accession>A0A9J6E4Z1</accession>
<name>A0A9J6E4Z1_RHIMP</name>
<protein>
    <submittedName>
        <fullName evidence="2">Uncharacterized protein</fullName>
    </submittedName>
</protein>
<evidence type="ECO:0000313" key="3">
    <source>
        <dbReference type="Proteomes" id="UP000821866"/>
    </source>
</evidence>
<feature type="compositionally biased region" description="Basic residues" evidence="1">
    <location>
        <begin position="16"/>
        <end position="27"/>
    </location>
</feature>
<comment type="caution">
    <text evidence="2">The sequence shown here is derived from an EMBL/GenBank/DDBJ whole genome shotgun (WGS) entry which is preliminary data.</text>
</comment>
<organism evidence="2 3">
    <name type="scientific">Rhipicephalus microplus</name>
    <name type="common">Cattle tick</name>
    <name type="synonym">Boophilus microplus</name>
    <dbReference type="NCBI Taxonomy" id="6941"/>
    <lineage>
        <taxon>Eukaryota</taxon>
        <taxon>Metazoa</taxon>
        <taxon>Ecdysozoa</taxon>
        <taxon>Arthropoda</taxon>
        <taxon>Chelicerata</taxon>
        <taxon>Arachnida</taxon>
        <taxon>Acari</taxon>
        <taxon>Parasitiformes</taxon>
        <taxon>Ixodida</taxon>
        <taxon>Ixodoidea</taxon>
        <taxon>Ixodidae</taxon>
        <taxon>Rhipicephalinae</taxon>
        <taxon>Rhipicephalus</taxon>
        <taxon>Boophilus</taxon>
    </lineage>
</organism>
<dbReference type="VEuPathDB" id="VectorBase:LOC119187342"/>
<feature type="compositionally biased region" description="Basic and acidic residues" evidence="1">
    <location>
        <begin position="35"/>
        <end position="54"/>
    </location>
</feature>
<reference evidence="2" key="1">
    <citation type="journal article" date="2020" name="Cell">
        <title>Large-Scale Comparative Analyses of Tick Genomes Elucidate Their Genetic Diversity and Vector Capacities.</title>
        <authorList>
            <consortium name="Tick Genome and Microbiome Consortium (TIGMIC)"/>
            <person name="Jia N."/>
            <person name="Wang J."/>
            <person name="Shi W."/>
            <person name="Du L."/>
            <person name="Sun Y."/>
            <person name="Zhan W."/>
            <person name="Jiang J.F."/>
            <person name="Wang Q."/>
            <person name="Zhang B."/>
            <person name="Ji P."/>
            <person name="Bell-Sakyi L."/>
            <person name="Cui X.M."/>
            <person name="Yuan T.T."/>
            <person name="Jiang B.G."/>
            <person name="Yang W.F."/>
            <person name="Lam T.T."/>
            <person name="Chang Q.C."/>
            <person name="Ding S.J."/>
            <person name="Wang X.J."/>
            <person name="Zhu J.G."/>
            <person name="Ruan X.D."/>
            <person name="Zhao L."/>
            <person name="Wei J.T."/>
            <person name="Ye R.Z."/>
            <person name="Que T.C."/>
            <person name="Du C.H."/>
            <person name="Zhou Y.H."/>
            <person name="Cheng J.X."/>
            <person name="Dai P.F."/>
            <person name="Guo W.B."/>
            <person name="Han X.H."/>
            <person name="Huang E.J."/>
            <person name="Li L.F."/>
            <person name="Wei W."/>
            <person name="Gao Y.C."/>
            <person name="Liu J.Z."/>
            <person name="Shao H.Z."/>
            <person name="Wang X."/>
            <person name="Wang C.C."/>
            <person name="Yang T.C."/>
            <person name="Huo Q.B."/>
            <person name="Li W."/>
            <person name="Chen H.Y."/>
            <person name="Chen S.E."/>
            <person name="Zhou L.G."/>
            <person name="Ni X.B."/>
            <person name="Tian J.H."/>
            <person name="Sheng Y."/>
            <person name="Liu T."/>
            <person name="Pan Y.S."/>
            <person name="Xia L.Y."/>
            <person name="Li J."/>
            <person name="Zhao F."/>
            <person name="Cao W.C."/>
        </authorList>
    </citation>
    <scope>NUCLEOTIDE SEQUENCE</scope>
    <source>
        <strain evidence="2">Rmic-2018</strain>
    </source>
</reference>
<feature type="compositionally biased region" description="Basic and acidic residues" evidence="1">
    <location>
        <begin position="1"/>
        <end position="15"/>
    </location>
</feature>
<feature type="region of interest" description="Disordered" evidence="1">
    <location>
        <begin position="1"/>
        <end position="86"/>
    </location>
</feature>
<proteinExistence type="predicted"/>
<keyword evidence="3" id="KW-1185">Reference proteome</keyword>
<evidence type="ECO:0000256" key="1">
    <source>
        <dbReference type="SAM" id="MobiDB-lite"/>
    </source>
</evidence>
<reference evidence="2" key="2">
    <citation type="submission" date="2021-09" db="EMBL/GenBank/DDBJ databases">
        <authorList>
            <person name="Jia N."/>
            <person name="Wang J."/>
            <person name="Shi W."/>
            <person name="Du L."/>
            <person name="Sun Y."/>
            <person name="Zhan W."/>
            <person name="Jiang J."/>
            <person name="Wang Q."/>
            <person name="Zhang B."/>
            <person name="Ji P."/>
            <person name="Sakyi L.B."/>
            <person name="Cui X."/>
            <person name="Yuan T."/>
            <person name="Jiang B."/>
            <person name="Yang W."/>
            <person name="Lam T.T.-Y."/>
            <person name="Chang Q."/>
            <person name="Ding S."/>
            <person name="Wang X."/>
            <person name="Zhu J."/>
            <person name="Ruan X."/>
            <person name="Zhao L."/>
            <person name="Wei J."/>
            <person name="Que T."/>
            <person name="Du C."/>
            <person name="Cheng J."/>
            <person name="Dai P."/>
            <person name="Han X."/>
            <person name="Huang E."/>
            <person name="Gao Y."/>
            <person name="Liu J."/>
            <person name="Shao H."/>
            <person name="Ye R."/>
            <person name="Li L."/>
            <person name="Wei W."/>
            <person name="Wang X."/>
            <person name="Wang C."/>
            <person name="Huo Q."/>
            <person name="Li W."/>
            <person name="Guo W."/>
            <person name="Chen H."/>
            <person name="Chen S."/>
            <person name="Zhou L."/>
            <person name="Zhou L."/>
            <person name="Ni X."/>
            <person name="Tian J."/>
            <person name="Zhou Y."/>
            <person name="Sheng Y."/>
            <person name="Liu T."/>
            <person name="Pan Y."/>
            <person name="Xia L."/>
            <person name="Li J."/>
            <person name="Zhao F."/>
            <person name="Cao W."/>
        </authorList>
    </citation>
    <scope>NUCLEOTIDE SEQUENCE</scope>
    <source>
        <strain evidence="2">Rmic-2018</strain>
        <tissue evidence="2">Larvae</tissue>
    </source>
</reference>
<dbReference type="EMBL" id="JABSTU010000005">
    <property type="protein sequence ID" value="KAH8029430.1"/>
    <property type="molecule type" value="Genomic_DNA"/>
</dbReference>